<evidence type="ECO:0000313" key="3">
    <source>
        <dbReference type="Proteomes" id="UP001482620"/>
    </source>
</evidence>
<sequence length="108" mass="12258">MELKNINRENPELHGKKLRTSNTGIQENNLNTRMNDESNQHEGGYQTAQKVQEKQNTLLPKQGRRPWRWRTFGNPVWGSVTSIEKPLGTLSGGQLGSVEDPWRIFSGG</sequence>
<name>A0ABV0TQL9_9TELE</name>
<evidence type="ECO:0000256" key="1">
    <source>
        <dbReference type="SAM" id="MobiDB-lite"/>
    </source>
</evidence>
<feature type="compositionally biased region" description="Polar residues" evidence="1">
    <location>
        <begin position="20"/>
        <end position="33"/>
    </location>
</feature>
<accession>A0ABV0TQL9</accession>
<reference evidence="2 3" key="1">
    <citation type="submission" date="2021-06" db="EMBL/GenBank/DDBJ databases">
        <authorList>
            <person name="Palmer J.M."/>
        </authorList>
    </citation>
    <scope>NUCLEOTIDE SEQUENCE [LARGE SCALE GENOMIC DNA]</scope>
    <source>
        <strain evidence="3">if_2019</strain>
        <tissue evidence="2">Muscle</tissue>
    </source>
</reference>
<gene>
    <name evidence="2" type="ORF">ILYODFUR_032890</name>
</gene>
<feature type="region of interest" description="Disordered" evidence="1">
    <location>
        <begin position="1"/>
        <end position="52"/>
    </location>
</feature>
<protein>
    <submittedName>
        <fullName evidence="2">Uncharacterized protein</fullName>
    </submittedName>
</protein>
<feature type="region of interest" description="Disordered" evidence="1">
    <location>
        <begin position="88"/>
        <end position="108"/>
    </location>
</feature>
<organism evidence="2 3">
    <name type="scientific">Ilyodon furcidens</name>
    <name type="common">goldbreast splitfin</name>
    <dbReference type="NCBI Taxonomy" id="33524"/>
    <lineage>
        <taxon>Eukaryota</taxon>
        <taxon>Metazoa</taxon>
        <taxon>Chordata</taxon>
        <taxon>Craniata</taxon>
        <taxon>Vertebrata</taxon>
        <taxon>Euteleostomi</taxon>
        <taxon>Actinopterygii</taxon>
        <taxon>Neopterygii</taxon>
        <taxon>Teleostei</taxon>
        <taxon>Neoteleostei</taxon>
        <taxon>Acanthomorphata</taxon>
        <taxon>Ovalentaria</taxon>
        <taxon>Atherinomorphae</taxon>
        <taxon>Cyprinodontiformes</taxon>
        <taxon>Goodeidae</taxon>
        <taxon>Ilyodon</taxon>
    </lineage>
</organism>
<proteinExistence type="predicted"/>
<keyword evidence="3" id="KW-1185">Reference proteome</keyword>
<comment type="caution">
    <text evidence="2">The sequence shown here is derived from an EMBL/GenBank/DDBJ whole genome shotgun (WGS) entry which is preliminary data.</text>
</comment>
<evidence type="ECO:0000313" key="2">
    <source>
        <dbReference type="EMBL" id="MEQ2234567.1"/>
    </source>
</evidence>
<dbReference type="EMBL" id="JAHRIQ010040222">
    <property type="protein sequence ID" value="MEQ2234567.1"/>
    <property type="molecule type" value="Genomic_DNA"/>
</dbReference>
<feature type="compositionally biased region" description="Basic and acidic residues" evidence="1">
    <location>
        <begin position="1"/>
        <end position="15"/>
    </location>
</feature>
<dbReference type="Proteomes" id="UP001482620">
    <property type="component" value="Unassembled WGS sequence"/>
</dbReference>